<proteinExistence type="predicted"/>
<comment type="caution">
    <text evidence="1">The sequence shown here is derived from an EMBL/GenBank/DDBJ whole genome shotgun (WGS) entry which is preliminary data.</text>
</comment>
<reference evidence="1 2" key="1">
    <citation type="submission" date="2018-03" db="EMBL/GenBank/DDBJ databases">
        <title>Defining the species Micromonospora saelicesensis and Micromonospora noduli under the framework of genomics.</title>
        <authorList>
            <person name="Riesco R."/>
            <person name="Trujillo M.E."/>
        </authorList>
    </citation>
    <scope>NUCLEOTIDE SEQUENCE [LARGE SCALE GENOMIC DNA]</scope>
    <source>
        <strain evidence="1 2">LAH08</strain>
    </source>
</reference>
<gene>
    <name evidence="1" type="ORF">LAH08_03007</name>
</gene>
<organism evidence="1 2">
    <name type="scientific">Micromonospora noduli</name>
    <dbReference type="NCBI Taxonomy" id="709876"/>
    <lineage>
        <taxon>Bacteria</taxon>
        <taxon>Bacillati</taxon>
        <taxon>Actinomycetota</taxon>
        <taxon>Actinomycetes</taxon>
        <taxon>Micromonosporales</taxon>
        <taxon>Micromonosporaceae</taxon>
        <taxon>Micromonospora</taxon>
    </lineage>
</organism>
<dbReference type="AlphaFoldDB" id="A0A328N9H2"/>
<dbReference type="RefSeq" id="WP_112584304.1">
    <property type="nucleotide sequence ID" value="NZ_PYAA01000017.1"/>
</dbReference>
<evidence type="ECO:0000313" key="2">
    <source>
        <dbReference type="Proteomes" id="UP000248966"/>
    </source>
</evidence>
<evidence type="ECO:0000313" key="1">
    <source>
        <dbReference type="EMBL" id="RAO00754.1"/>
    </source>
</evidence>
<dbReference type="Proteomes" id="UP000248966">
    <property type="component" value="Unassembled WGS sequence"/>
</dbReference>
<sequence length="395" mass="42588">MTGGSPADQARALHADTTAAIEQRAALAVEARCALIAALRSRLICRPGCEDALATWGLEPLPQRWTVSAEAQLVYTRSHTNHDEVREQARWGVPDELRLLQPAMAVYPQHVIDVAPAPDGDDAPGPQRYTITVQVMLQTWATAVREADAREIARTTTDTHLRALAEAGITLTTPIWQRTDNPDEATPDPIGTHAQPAAGAVQLTDADELAAATAARDAAVQALAGLRRSIRARAIRALVDDEFGGVHQHAAQRVNQFLVDLGLDPLPQAHHITVTADLTLPVGDGTAQDAGDAARHRMRAATTINPDEARPWTSYGWSIPENATADQDGWRILWRHEYEMWLRGHDTPADATTAAEALVGADLTRALAGTDHCLVTVTASVESQGIDFHLDPDSD</sequence>
<accession>A0A328N9H2</accession>
<name>A0A328N9H2_9ACTN</name>
<protein>
    <submittedName>
        <fullName evidence="1">Uncharacterized protein</fullName>
    </submittedName>
</protein>
<dbReference type="EMBL" id="PYAA01000017">
    <property type="protein sequence ID" value="RAO00754.1"/>
    <property type="molecule type" value="Genomic_DNA"/>
</dbReference>